<reference evidence="2 3" key="1">
    <citation type="submission" date="2016-02" db="EMBL/GenBank/DDBJ databases">
        <title>Isolation and characterization of bacteriophages from East Africa Rift Valley soda lakes.</title>
        <authorList>
            <person name="van Zyl L.J."/>
            <person name="Nemavhulani S."/>
            <person name="Cowan D.A."/>
            <person name="Trindade M.I."/>
        </authorList>
    </citation>
    <scope>NUCLEOTIDE SEQUENCE [LARGE SCALE GENOMIC DNA]</scope>
</reference>
<dbReference type="GeneID" id="40070718"/>
<dbReference type="Pfam" id="PF05133">
    <property type="entry name" value="SPP1_portal"/>
    <property type="match status" value="1"/>
</dbReference>
<evidence type="ECO:0000256" key="1">
    <source>
        <dbReference type="SAM" id="MobiDB-lite"/>
    </source>
</evidence>
<accession>A0A142F1L7</accession>
<feature type="compositionally biased region" description="Acidic residues" evidence="1">
    <location>
        <begin position="511"/>
        <end position="524"/>
    </location>
</feature>
<dbReference type="RefSeq" id="YP_009595160.1">
    <property type="nucleotide sequence ID" value="NC_041879.1"/>
</dbReference>
<evidence type="ECO:0000313" key="3">
    <source>
        <dbReference type="Proteomes" id="UP000224134"/>
    </source>
</evidence>
<name>A0A142F1L7_9CAUD</name>
<dbReference type="Proteomes" id="UP000224134">
    <property type="component" value="Segment"/>
</dbReference>
<organism evidence="2 3">
    <name type="scientific">Bacillus phage Mgbh1</name>
    <dbReference type="NCBI Taxonomy" id="1796993"/>
    <lineage>
        <taxon>Viruses</taxon>
        <taxon>Duplodnaviria</taxon>
        <taxon>Heunggongvirae</taxon>
        <taxon>Uroviricota</taxon>
        <taxon>Caudoviricetes</taxon>
        <taxon>Magadivirus</taxon>
        <taxon>Magadivirus Mgbh1</taxon>
    </lineage>
</organism>
<feature type="region of interest" description="Disordered" evidence="1">
    <location>
        <begin position="489"/>
        <end position="524"/>
    </location>
</feature>
<evidence type="ECO:0000313" key="2">
    <source>
        <dbReference type="EMBL" id="AMQ66674.1"/>
    </source>
</evidence>
<sequence length="524" mass="60773">MNIRKHHYPDYNLLSPDDLNAILKRPIEYAIGEKEVQRLNRIMSYYDYYDGKQHKDALGRFVSANELERPDGMAYDPTRFSTNYFKAFIKRKARWQMAGDHGVSVKPKSQSQSDVDLAKNHQELVNQLWKDNKFTSKKIRIARDRLIAGMIACKLVFNERTGKLHWIWHKATEVFPMYSRDGFNDLIGVDIIVPQEDEDDENKTNYWKQSFRLTEDYSDCILNEALYDENLELIETYIKDQSLGLDFVPLILFEVSDLATRESYNDEIEDMITLTQRLNSMMEDATDALKFEMFNLLVVKNAREGTASQLRVAPGAVLEVKSDKDGVEADVDTIENHFQWKEAYKDQYNRIKSALHELAGLPQIVPQELNFGGLNDRALQVLYQDAIQETEEHWLSWQDAFKELHEKSVKYLQARSSKAKFAYDKDVVNRIEDYETEVNFVLPLPDDRDTLVDLLIKEIDGGLESLRGAQRRLGVENIEEKMAEILEERRERAESFDPYPKQMEGNNAEDSGGDGEGEDVKDET</sequence>
<protein>
    <submittedName>
        <fullName evidence="2">Portal Gp-6 family-like protein</fullName>
    </submittedName>
</protein>
<dbReference type="KEGG" id="vg:40070718"/>
<proteinExistence type="predicted"/>
<keyword evidence="3" id="KW-1185">Reference proteome</keyword>
<dbReference type="InterPro" id="IPR021145">
    <property type="entry name" value="Portal_protein_SPP1_Gp6-like"/>
</dbReference>
<dbReference type="EMBL" id="KU665491">
    <property type="protein sequence ID" value="AMQ66674.1"/>
    <property type="molecule type" value="Genomic_DNA"/>
</dbReference>